<evidence type="ECO:0000256" key="1">
    <source>
        <dbReference type="SAM" id="Phobius"/>
    </source>
</evidence>
<keyword evidence="1" id="KW-1133">Transmembrane helix</keyword>
<name>A0A366I827_9FIRM</name>
<sequence>MNKKFRQIRNTIAVILFAFGIGIFILSQVVERNNLIKWQEPITLVLWVYITLVFLYIIFLNAIPLVCNYFKKSKL</sequence>
<keyword evidence="1" id="KW-0472">Membrane</keyword>
<reference evidence="2 3" key="1">
    <citation type="submission" date="2018-06" db="EMBL/GenBank/DDBJ databases">
        <title>Genomic Encyclopedia of Type Strains, Phase IV (KMG-IV): sequencing the most valuable type-strain genomes for metagenomic binning, comparative biology and taxonomic classification.</title>
        <authorList>
            <person name="Goeker M."/>
        </authorList>
    </citation>
    <scope>NUCLEOTIDE SEQUENCE [LARGE SCALE GENOMIC DNA]</scope>
    <source>
        <strain evidence="2 3">DSM 22112</strain>
    </source>
</reference>
<evidence type="ECO:0000313" key="3">
    <source>
        <dbReference type="Proteomes" id="UP000253490"/>
    </source>
</evidence>
<comment type="caution">
    <text evidence="2">The sequence shown here is derived from an EMBL/GenBank/DDBJ whole genome shotgun (WGS) entry which is preliminary data.</text>
</comment>
<feature type="transmembrane region" description="Helical" evidence="1">
    <location>
        <begin position="42"/>
        <end position="70"/>
    </location>
</feature>
<dbReference type="Proteomes" id="UP000253490">
    <property type="component" value="Unassembled WGS sequence"/>
</dbReference>
<keyword evidence="3" id="KW-1185">Reference proteome</keyword>
<keyword evidence="1" id="KW-0812">Transmembrane</keyword>
<protein>
    <submittedName>
        <fullName evidence="2">Uncharacterized protein</fullName>
    </submittedName>
</protein>
<dbReference type="AlphaFoldDB" id="A0A366I827"/>
<gene>
    <name evidence="2" type="ORF">DES36_107108</name>
</gene>
<feature type="transmembrane region" description="Helical" evidence="1">
    <location>
        <begin position="12"/>
        <end position="30"/>
    </location>
</feature>
<accession>A0A366I827</accession>
<dbReference type="EMBL" id="QNRX01000007">
    <property type="protein sequence ID" value="RBP65368.1"/>
    <property type="molecule type" value="Genomic_DNA"/>
</dbReference>
<proteinExistence type="predicted"/>
<organism evidence="2 3">
    <name type="scientific">Alkalibaculum bacchi</name>
    <dbReference type="NCBI Taxonomy" id="645887"/>
    <lineage>
        <taxon>Bacteria</taxon>
        <taxon>Bacillati</taxon>
        <taxon>Bacillota</taxon>
        <taxon>Clostridia</taxon>
        <taxon>Eubacteriales</taxon>
        <taxon>Eubacteriaceae</taxon>
        <taxon>Alkalibaculum</taxon>
    </lineage>
</organism>
<evidence type="ECO:0000313" key="2">
    <source>
        <dbReference type="EMBL" id="RBP65368.1"/>
    </source>
</evidence>